<evidence type="ECO:0000256" key="5">
    <source>
        <dbReference type="PROSITE-ProRule" id="PRU00042"/>
    </source>
</evidence>
<dbReference type="GO" id="GO:0005634">
    <property type="term" value="C:nucleus"/>
    <property type="evidence" value="ECO:0007669"/>
    <property type="project" value="TreeGrafter"/>
</dbReference>
<evidence type="ECO:0000259" key="6">
    <source>
        <dbReference type="PROSITE" id="PS50157"/>
    </source>
</evidence>
<dbReference type="PROSITE" id="PS50157">
    <property type="entry name" value="ZINC_FINGER_C2H2_2"/>
    <property type="match status" value="1"/>
</dbReference>
<dbReference type="InterPro" id="IPR013087">
    <property type="entry name" value="Znf_C2H2_type"/>
</dbReference>
<keyword evidence="2" id="KW-0677">Repeat</keyword>
<dbReference type="PANTHER" id="PTHR23057:SF0">
    <property type="entry name" value="JUXTAPOSED WITH ANOTHER ZINC FINGER PROTEIN 1"/>
    <property type="match status" value="1"/>
</dbReference>
<accession>A0A2T9ZGK0</accession>
<gene>
    <name evidence="7" type="ORF">BB560_001821</name>
</gene>
<keyword evidence="3 5" id="KW-0863">Zinc-finger</keyword>
<dbReference type="OrthoDB" id="3269380at2759"/>
<protein>
    <recommendedName>
        <fullName evidence="6">C2H2-type domain-containing protein</fullName>
    </recommendedName>
</protein>
<evidence type="ECO:0000256" key="1">
    <source>
        <dbReference type="ARBA" id="ARBA00022723"/>
    </source>
</evidence>
<evidence type="ECO:0000256" key="2">
    <source>
        <dbReference type="ARBA" id="ARBA00022737"/>
    </source>
</evidence>
<evidence type="ECO:0000313" key="8">
    <source>
        <dbReference type="Proteomes" id="UP000245609"/>
    </source>
</evidence>
<evidence type="ECO:0000256" key="4">
    <source>
        <dbReference type="ARBA" id="ARBA00022833"/>
    </source>
</evidence>
<dbReference type="SMART" id="SM00355">
    <property type="entry name" value="ZnF_C2H2"/>
    <property type="match status" value="2"/>
</dbReference>
<evidence type="ECO:0000256" key="3">
    <source>
        <dbReference type="ARBA" id="ARBA00022771"/>
    </source>
</evidence>
<keyword evidence="8" id="KW-1185">Reference proteome</keyword>
<feature type="domain" description="C2H2-type" evidence="6">
    <location>
        <begin position="463"/>
        <end position="493"/>
    </location>
</feature>
<dbReference type="STRING" id="133381.A0A2T9ZGK0"/>
<comment type="caution">
    <text evidence="7">The sequence shown here is derived from an EMBL/GenBank/DDBJ whole genome shotgun (WGS) entry which is preliminary data.</text>
</comment>
<reference evidence="7 8" key="1">
    <citation type="journal article" date="2018" name="MBio">
        <title>Comparative Genomics Reveals the Core Gene Toolbox for the Fungus-Insect Symbiosis.</title>
        <authorList>
            <person name="Wang Y."/>
            <person name="Stata M."/>
            <person name="Wang W."/>
            <person name="Stajich J.E."/>
            <person name="White M.M."/>
            <person name="Moncalvo J.M."/>
        </authorList>
    </citation>
    <scope>NUCLEOTIDE SEQUENCE [LARGE SCALE GENOMIC DNA]</scope>
    <source>
        <strain evidence="7 8">SC-DP-2</strain>
    </source>
</reference>
<dbReference type="PROSITE" id="PS00028">
    <property type="entry name" value="ZINC_FINGER_C2H2_1"/>
    <property type="match status" value="2"/>
</dbReference>
<sequence>MTSATIGSHNSSIFSVASSPSSQAESTFSEDEYCDEFFYPRNVEQAMLHNFKCCGLQLGDLHDLLQHYEECHVTFDDDNQLPAICKLALYARWGSANSSVSYFCDPPASFSLSDPAFLVESEPDFVECISPDQIQASQAINNTISSELESSFPENIASFPTPSSSTLLEDISSDSDLTRTNSIADFSKLENVYRSIESDLASSLRKFGQTNSSIGKSNIFSLNFSESSASTSVSNSPTVTPQLGSISNVLPNFSLDFENIIAETTDSSSVLPPSIQINSEMYKDSQSLFPTSNTKLAIPNNLELTFGSSALSLYDDDIISALSNSTDPLFLVNNAALPTECKDLKKSKSSTLIKEQSQVGLDAKSKTKFKAKMGLNAFLKSKLDLSKLQSYAASFEKQNIEADSNMLGEIYSGSENGQSSKEEKPYRCLLNGCNKAYKNPNGLKYHTLHGHCDAEGSSVIKPYKCLVPNCPRTYKNMNGLKYHVLHAHNAETFVDFTKAREMIDLN</sequence>
<name>A0A2T9ZGK0_9FUNG</name>
<dbReference type="AlphaFoldDB" id="A0A2T9ZGK0"/>
<dbReference type="Proteomes" id="UP000245609">
    <property type="component" value="Unassembled WGS sequence"/>
</dbReference>
<dbReference type="InterPro" id="IPR051580">
    <property type="entry name" value="ZnF-Chromatin_assoc"/>
</dbReference>
<keyword evidence="1" id="KW-0479">Metal-binding</keyword>
<organism evidence="7 8">
    <name type="scientific">Smittium megazygosporum</name>
    <dbReference type="NCBI Taxonomy" id="133381"/>
    <lineage>
        <taxon>Eukaryota</taxon>
        <taxon>Fungi</taxon>
        <taxon>Fungi incertae sedis</taxon>
        <taxon>Zoopagomycota</taxon>
        <taxon>Kickxellomycotina</taxon>
        <taxon>Harpellomycetes</taxon>
        <taxon>Harpellales</taxon>
        <taxon>Legeriomycetaceae</taxon>
        <taxon>Smittium</taxon>
    </lineage>
</organism>
<dbReference type="PANTHER" id="PTHR23057">
    <property type="entry name" value="JUXTAPOSED WITH ANOTHER ZINC FINGER PROTEIN 1"/>
    <property type="match status" value="1"/>
</dbReference>
<keyword evidence="4" id="KW-0862">Zinc</keyword>
<evidence type="ECO:0000313" key="7">
    <source>
        <dbReference type="EMBL" id="PVV03699.1"/>
    </source>
</evidence>
<dbReference type="EMBL" id="MBFS01000201">
    <property type="protein sequence ID" value="PVV03699.1"/>
    <property type="molecule type" value="Genomic_DNA"/>
</dbReference>
<dbReference type="GO" id="GO:0008270">
    <property type="term" value="F:zinc ion binding"/>
    <property type="evidence" value="ECO:0007669"/>
    <property type="project" value="UniProtKB-KW"/>
</dbReference>
<dbReference type="Gene3D" id="3.30.160.60">
    <property type="entry name" value="Classic Zinc Finger"/>
    <property type="match status" value="1"/>
</dbReference>
<proteinExistence type="predicted"/>